<comment type="caution">
    <text evidence="7">The sequence shown here is derived from an EMBL/GenBank/DDBJ whole genome shotgun (WGS) entry which is preliminary data.</text>
</comment>
<proteinExistence type="predicted"/>
<protein>
    <submittedName>
        <fullName evidence="7">Transporter</fullName>
    </submittedName>
</protein>
<evidence type="ECO:0000259" key="6">
    <source>
        <dbReference type="Pfam" id="PF06271"/>
    </source>
</evidence>
<feature type="domain" description="RDD" evidence="6">
    <location>
        <begin position="33"/>
        <end position="166"/>
    </location>
</feature>
<dbReference type="GO" id="GO:0005886">
    <property type="term" value="C:plasma membrane"/>
    <property type="evidence" value="ECO:0007669"/>
    <property type="project" value="UniProtKB-SubCell"/>
</dbReference>
<reference evidence="7 8" key="1">
    <citation type="submission" date="2013-08" db="EMBL/GenBank/DDBJ databases">
        <title>Genome sequencing of Cellulomonas carbonis T26.</title>
        <authorList>
            <person name="Chen F."/>
            <person name="Li Y."/>
            <person name="Wang G."/>
        </authorList>
    </citation>
    <scope>NUCLEOTIDE SEQUENCE [LARGE SCALE GENOMIC DNA]</scope>
    <source>
        <strain evidence="7 8">T26</strain>
    </source>
</reference>
<evidence type="ECO:0000256" key="5">
    <source>
        <dbReference type="ARBA" id="ARBA00023136"/>
    </source>
</evidence>
<keyword evidence="2" id="KW-1003">Cell membrane</keyword>
<gene>
    <name evidence="7" type="ORF">N868_17060</name>
</gene>
<dbReference type="InterPro" id="IPR051791">
    <property type="entry name" value="Pra-immunoreactive"/>
</dbReference>
<dbReference type="InterPro" id="IPR010432">
    <property type="entry name" value="RDD"/>
</dbReference>
<dbReference type="EMBL" id="AXCY01000066">
    <property type="protein sequence ID" value="KGM10027.1"/>
    <property type="molecule type" value="Genomic_DNA"/>
</dbReference>
<evidence type="ECO:0000256" key="4">
    <source>
        <dbReference type="ARBA" id="ARBA00022989"/>
    </source>
</evidence>
<reference evidence="7 8" key="2">
    <citation type="journal article" date="2015" name="Stand. Genomic Sci.">
        <title>Draft genome sequence of Cellulomonas carbonis T26(T) and comparative analysis of six Cellulomonas genomes.</title>
        <authorList>
            <person name="Zhuang W."/>
            <person name="Zhang S."/>
            <person name="Xia X."/>
            <person name="Wang G."/>
        </authorList>
    </citation>
    <scope>NUCLEOTIDE SEQUENCE [LARGE SCALE GENOMIC DNA]</scope>
    <source>
        <strain evidence="7 8">T26</strain>
    </source>
</reference>
<evidence type="ECO:0000256" key="1">
    <source>
        <dbReference type="ARBA" id="ARBA00004651"/>
    </source>
</evidence>
<dbReference type="Proteomes" id="UP000029839">
    <property type="component" value="Unassembled WGS sequence"/>
</dbReference>
<keyword evidence="5" id="KW-0472">Membrane</keyword>
<dbReference type="OrthoDB" id="9793824at2"/>
<dbReference type="PANTHER" id="PTHR36115:SF6">
    <property type="entry name" value="PROLINE-RICH ANTIGEN HOMOLOG"/>
    <property type="match status" value="1"/>
</dbReference>
<keyword evidence="8" id="KW-1185">Reference proteome</keyword>
<sequence>MTIDGGGSAITRATAQAPLPHLPPLQVPVEPPYASWGRRVAAALLDQVLLTGAAFLLFPVQPVEPPTWLGPVLNTGTQEVAGVWTDSAAYVGLVAVMVLMQAYLGGTPGKLAVGIAVLHDGDLRPVGLVRVLLRQVAHLVDALPLFIGYLRPLWHRERKTFADSLAATVVVRTQAPLPWAWTRPTVVRAATPVWERTARPRWMRVVAGASTAACVVGIGFAYGPTTWRGVGSTSAYCAATQAVPGAPGEGSLEVRYSPERMERLGVERRVLDGRPEGVEVVWQIDEILPSQATLRLRLEDRITGVRRTIDHAVVDHVVQPGRGTPLEDGRLGVVLPLSVLDGMSDWTWELTTVLDGVETPACTGG</sequence>
<comment type="subcellular location">
    <subcellularLocation>
        <location evidence="1">Cell membrane</location>
        <topology evidence="1">Multi-pass membrane protein</topology>
    </subcellularLocation>
</comment>
<evidence type="ECO:0000313" key="7">
    <source>
        <dbReference type="EMBL" id="KGM10027.1"/>
    </source>
</evidence>
<dbReference type="PANTHER" id="PTHR36115">
    <property type="entry name" value="PROLINE-RICH ANTIGEN HOMOLOG-RELATED"/>
    <property type="match status" value="1"/>
</dbReference>
<dbReference type="RefSeq" id="WP_052426326.1">
    <property type="nucleotide sequence ID" value="NZ_AXCY01000066.1"/>
</dbReference>
<evidence type="ECO:0000256" key="3">
    <source>
        <dbReference type="ARBA" id="ARBA00022692"/>
    </source>
</evidence>
<evidence type="ECO:0000256" key="2">
    <source>
        <dbReference type="ARBA" id="ARBA00022475"/>
    </source>
</evidence>
<dbReference type="AlphaFoldDB" id="A0A0A0BQV1"/>
<name>A0A0A0BQV1_9CELL</name>
<organism evidence="7 8">
    <name type="scientific">Cellulomonas carbonis T26</name>
    <dbReference type="NCBI Taxonomy" id="947969"/>
    <lineage>
        <taxon>Bacteria</taxon>
        <taxon>Bacillati</taxon>
        <taxon>Actinomycetota</taxon>
        <taxon>Actinomycetes</taxon>
        <taxon>Micrococcales</taxon>
        <taxon>Cellulomonadaceae</taxon>
        <taxon>Cellulomonas</taxon>
    </lineage>
</organism>
<accession>A0A0A0BQV1</accession>
<evidence type="ECO:0000313" key="8">
    <source>
        <dbReference type="Proteomes" id="UP000029839"/>
    </source>
</evidence>
<keyword evidence="4" id="KW-1133">Transmembrane helix</keyword>
<keyword evidence="3" id="KW-0812">Transmembrane</keyword>
<dbReference type="Pfam" id="PF06271">
    <property type="entry name" value="RDD"/>
    <property type="match status" value="1"/>
</dbReference>